<gene>
    <name evidence="3" type="primary">glpQ_1</name>
    <name evidence="3" type="ORF">TRM7615_01299</name>
</gene>
<dbReference type="InterPro" id="IPR018476">
    <property type="entry name" value="GlyceroP-diester-Pdiesterase_M"/>
</dbReference>
<dbReference type="GO" id="GO:0008889">
    <property type="term" value="F:glycerophosphodiester phosphodiesterase activity"/>
    <property type="evidence" value="ECO:0007669"/>
    <property type="project" value="UniProtKB-EC"/>
</dbReference>
<name>A0A2R8C607_9RHOB</name>
<keyword evidence="4" id="KW-1185">Reference proteome</keyword>
<feature type="transmembrane region" description="Helical" evidence="1">
    <location>
        <begin position="167"/>
        <end position="187"/>
    </location>
</feature>
<keyword evidence="1" id="KW-0472">Membrane</keyword>
<dbReference type="EC" id="3.1.4.46" evidence="3"/>
<reference evidence="4" key="1">
    <citation type="submission" date="2018-03" db="EMBL/GenBank/DDBJ databases">
        <authorList>
            <person name="Rodrigo-Torres L."/>
            <person name="Arahal R. D."/>
            <person name="Lucena T."/>
        </authorList>
    </citation>
    <scope>NUCLEOTIDE SEQUENCE [LARGE SCALE GENOMIC DNA]</scope>
    <source>
        <strain evidence="4">CECT 7615</strain>
    </source>
</reference>
<dbReference type="Gene3D" id="3.20.20.190">
    <property type="entry name" value="Phosphatidylinositol (PI) phosphodiesterase"/>
    <property type="match status" value="1"/>
</dbReference>
<evidence type="ECO:0000259" key="2">
    <source>
        <dbReference type="PROSITE" id="PS51704"/>
    </source>
</evidence>
<dbReference type="EMBL" id="ONZG01000003">
    <property type="protein sequence ID" value="SPJ27806.1"/>
    <property type="molecule type" value="Genomic_DNA"/>
</dbReference>
<evidence type="ECO:0000313" key="4">
    <source>
        <dbReference type="Proteomes" id="UP000244898"/>
    </source>
</evidence>
<organism evidence="3 4">
    <name type="scientific">Falsiruegeria mediterranea M17</name>
    <dbReference type="NCBI Taxonomy" id="1200281"/>
    <lineage>
        <taxon>Bacteria</taxon>
        <taxon>Pseudomonadati</taxon>
        <taxon>Pseudomonadota</taxon>
        <taxon>Alphaproteobacteria</taxon>
        <taxon>Rhodobacterales</taxon>
        <taxon>Roseobacteraceae</taxon>
        <taxon>Falsiruegeria</taxon>
    </lineage>
</organism>
<dbReference type="PROSITE" id="PS51704">
    <property type="entry name" value="GP_PDE"/>
    <property type="match status" value="1"/>
</dbReference>
<dbReference type="OrthoDB" id="1854250at2"/>
<dbReference type="CDD" id="cd08579">
    <property type="entry name" value="GDPD_memb_like"/>
    <property type="match status" value="1"/>
</dbReference>
<dbReference type="Proteomes" id="UP000244898">
    <property type="component" value="Unassembled WGS sequence"/>
</dbReference>
<dbReference type="SUPFAM" id="SSF51695">
    <property type="entry name" value="PLC-like phosphodiesterases"/>
    <property type="match status" value="1"/>
</dbReference>
<keyword evidence="1" id="KW-1133">Transmembrane helix</keyword>
<dbReference type="PANTHER" id="PTHR46211:SF8">
    <property type="entry name" value="PHOSPHODIESTERASE"/>
    <property type="match status" value="1"/>
</dbReference>
<feature type="transmembrane region" description="Helical" evidence="1">
    <location>
        <begin position="20"/>
        <end position="41"/>
    </location>
</feature>
<feature type="domain" description="GP-PDE" evidence="2">
    <location>
        <begin position="348"/>
        <end position="578"/>
    </location>
</feature>
<dbReference type="Pfam" id="PF03009">
    <property type="entry name" value="GDPD"/>
    <property type="match status" value="1"/>
</dbReference>
<keyword evidence="1" id="KW-0812">Transmembrane</keyword>
<feature type="transmembrane region" description="Helical" evidence="1">
    <location>
        <begin position="228"/>
        <end position="250"/>
    </location>
</feature>
<dbReference type="PANTHER" id="PTHR46211">
    <property type="entry name" value="GLYCEROPHOSPHORYL DIESTER PHOSPHODIESTERASE"/>
    <property type="match status" value="1"/>
</dbReference>
<feature type="transmembrane region" description="Helical" evidence="1">
    <location>
        <begin position="313"/>
        <end position="334"/>
    </location>
</feature>
<accession>A0A2R8C607</accession>
<dbReference type="RefSeq" id="WP_108786472.1">
    <property type="nucleotide sequence ID" value="NZ_ONZG01000003.1"/>
</dbReference>
<dbReference type="InterPro" id="IPR017946">
    <property type="entry name" value="PLC-like_Pdiesterase_TIM-brl"/>
</dbReference>
<keyword evidence="3" id="KW-0378">Hydrolase</keyword>
<dbReference type="Pfam" id="PF10110">
    <property type="entry name" value="GPDPase_memb"/>
    <property type="match status" value="1"/>
</dbReference>
<evidence type="ECO:0000313" key="3">
    <source>
        <dbReference type="EMBL" id="SPJ27806.1"/>
    </source>
</evidence>
<dbReference type="AlphaFoldDB" id="A0A2R8C607"/>
<sequence>MSRYSTVTEAYAQAWARRRVFVPLYMALRLLAYALIAPGMAATINLAVSLSDQPALTDQDIAYFILTPVGFLATLVVLSILLTVEVLSFAVMSTSLRYDGTDRWRTSWAAFGFVVSHVKELLVFGLLFVLRVLLLVAPFALVAGVIMLWATGDYDINYYLTYKPPSFLAAAGIVAVILLALAFVLLLRLSSWALALHLVLFEGIRPRDAFDESRIRMQGKQTRLKIELVIWVAVRLAISLVIAFVAGLAINLIPITEGHLKTALTLSMAIVLLWGLALIVLSAVALGALAVLLDGFFEGQRLQAPETTDGGSLRVRLALTVGVGIVAMVGGIWMGNGLLKSVEADDEVEIIAHRGAAGSRPENTMASVVKAIGDEADWVEIDVQETADGEVVVMHDSDFMKLAGVSLTIWDATMADLAEIDIGSWFDPAFSSERTPSLHDVLQAARGKSKVLIELKYYGHDVDLENRVIAIVEELGMQDQIAVMSLKYPAVLKMRELRPEWRTGVLAATGVGDLTALEGDFLAVNAGMANVSMVNATNAAGKDLYVWTVNDPLQMSKMISLGVDGLITDEPALAHQVLEFRAGLTPTERMLLWMTEELGLDLTSGDYRDTSP</sequence>
<dbReference type="GO" id="GO:0006629">
    <property type="term" value="P:lipid metabolic process"/>
    <property type="evidence" value="ECO:0007669"/>
    <property type="project" value="InterPro"/>
</dbReference>
<feature type="transmembrane region" description="Helical" evidence="1">
    <location>
        <begin position="121"/>
        <end position="147"/>
    </location>
</feature>
<proteinExistence type="predicted"/>
<protein>
    <submittedName>
        <fullName evidence="3">Glycerophosphodiester phosphodiesterase</fullName>
        <ecNumber evidence="3">3.1.4.46</ecNumber>
    </submittedName>
</protein>
<dbReference type="InterPro" id="IPR030395">
    <property type="entry name" value="GP_PDE_dom"/>
</dbReference>
<evidence type="ECO:0000256" key="1">
    <source>
        <dbReference type="SAM" id="Phobius"/>
    </source>
</evidence>
<feature type="transmembrane region" description="Helical" evidence="1">
    <location>
        <begin position="270"/>
        <end position="293"/>
    </location>
</feature>
<feature type="transmembrane region" description="Helical" evidence="1">
    <location>
        <begin position="61"/>
        <end position="87"/>
    </location>
</feature>